<keyword evidence="2" id="KW-0812">Transmembrane</keyword>
<dbReference type="PANTHER" id="PTHR40047">
    <property type="entry name" value="UPF0703 PROTEIN YCGQ"/>
    <property type="match status" value="1"/>
</dbReference>
<comment type="caution">
    <text evidence="5">The sequence shown here is derived from an EMBL/GenBank/DDBJ whole genome shotgun (WGS) entry which is preliminary data.</text>
</comment>
<dbReference type="InterPro" id="IPR048447">
    <property type="entry name" value="DUF1980_C"/>
</dbReference>
<evidence type="ECO:0000256" key="2">
    <source>
        <dbReference type="SAM" id="Phobius"/>
    </source>
</evidence>
<dbReference type="InterPro" id="IPR015402">
    <property type="entry name" value="DUF1980"/>
</dbReference>
<dbReference type="Pfam" id="PF21537">
    <property type="entry name" value="DUF1980_C"/>
    <property type="match status" value="1"/>
</dbReference>
<organism evidence="5 6">
    <name type="scientific">Paenibacillus xanthanilyticus</name>
    <dbReference type="NCBI Taxonomy" id="1783531"/>
    <lineage>
        <taxon>Bacteria</taxon>
        <taxon>Bacillati</taxon>
        <taxon>Bacillota</taxon>
        <taxon>Bacilli</taxon>
        <taxon>Bacillales</taxon>
        <taxon>Paenibacillaceae</taxon>
        <taxon>Paenibacillus</taxon>
    </lineage>
</organism>
<dbReference type="InterPro" id="IPR052955">
    <property type="entry name" value="UPF0703_membrane_permease"/>
</dbReference>
<feature type="transmembrane region" description="Helical" evidence="2">
    <location>
        <begin position="46"/>
        <end position="66"/>
    </location>
</feature>
<gene>
    <name evidence="5" type="ORF">ACFOZ8_03410</name>
</gene>
<dbReference type="EMBL" id="JBHSAM010000009">
    <property type="protein sequence ID" value="MFC4098701.1"/>
    <property type="molecule type" value="Genomic_DNA"/>
</dbReference>
<feature type="domain" description="DUF1980" evidence="4">
    <location>
        <begin position="199"/>
        <end position="335"/>
    </location>
</feature>
<keyword evidence="2" id="KW-1133">Transmembrane helix</keyword>
<evidence type="ECO:0000313" key="6">
    <source>
        <dbReference type="Proteomes" id="UP001595715"/>
    </source>
</evidence>
<dbReference type="Pfam" id="PF09323">
    <property type="entry name" value="DUF1980"/>
    <property type="match status" value="1"/>
</dbReference>
<proteinExistence type="predicted"/>
<dbReference type="NCBIfam" id="TIGR03943">
    <property type="entry name" value="TIGR03943 family putative permease subunit"/>
    <property type="match status" value="1"/>
</dbReference>
<evidence type="ECO:0000256" key="1">
    <source>
        <dbReference type="SAM" id="MobiDB-lite"/>
    </source>
</evidence>
<dbReference type="PANTHER" id="PTHR40047:SF1">
    <property type="entry name" value="UPF0703 PROTEIN YCGQ"/>
    <property type="match status" value="1"/>
</dbReference>
<evidence type="ECO:0000313" key="5">
    <source>
        <dbReference type="EMBL" id="MFC4098701.1"/>
    </source>
</evidence>
<keyword evidence="6" id="KW-1185">Reference proteome</keyword>
<dbReference type="InterPro" id="IPR048493">
    <property type="entry name" value="DUF1980_N"/>
</dbReference>
<accession>A0ABV8JY51</accession>
<name>A0ABV8JY51_9BACL</name>
<protein>
    <submittedName>
        <fullName evidence="5">TIGR03943 family putative permease subunit</fullName>
    </submittedName>
</protein>
<reference evidence="6" key="1">
    <citation type="journal article" date="2019" name="Int. J. Syst. Evol. Microbiol.">
        <title>The Global Catalogue of Microorganisms (GCM) 10K type strain sequencing project: providing services to taxonomists for standard genome sequencing and annotation.</title>
        <authorList>
            <consortium name="The Broad Institute Genomics Platform"/>
            <consortium name="The Broad Institute Genome Sequencing Center for Infectious Disease"/>
            <person name="Wu L."/>
            <person name="Ma J."/>
        </authorList>
    </citation>
    <scope>NUCLEOTIDE SEQUENCE [LARGE SCALE GENOMIC DNA]</scope>
    <source>
        <strain evidence="6">IBRC-M 10987</strain>
    </source>
</reference>
<feature type="transmembrane region" description="Helical" evidence="2">
    <location>
        <begin position="94"/>
        <end position="111"/>
    </location>
</feature>
<dbReference type="RefSeq" id="WP_377717385.1">
    <property type="nucleotide sequence ID" value="NZ_JBHSAM010000009.1"/>
</dbReference>
<evidence type="ECO:0000259" key="3">
    <source>
        <dbReference type="Pfam" id="PF09323"/>
    </source>
</evidence>
<dbReference type="Proteomes" id="UP001595715">
    <property type="component" value="Unassembled WGS sequence"/>
</dbReference>
<feature type="domain" description="DUF1980" evidence="3">
    <location>
        <begin position="17"/>
        <end position="125"/>
    </location>
</feature>
<sequence length="339" mass="36729">MKQIAQTDRKAALHHAIRAMILIGIAFYVVYLQTTGKLTLYIAPRMTIYVKLASLALYATAVFSIYEAFRLLSKPPAEACGCSHSAPSSPFRSALTYLLFILPLGIVFLTPDTTIGSAMAANKGMTLSAAQALQKPAEASAEADVPIAEDSGAPITEVVDEPTAEPDPAVSELPADALSTPSPDGEAEPPAGSLDALFPADEYTISYANLGKKLYQQEVIVVEEKRYMEILTALDLFLDRFVGKTITIEGFVYRDDTLTGNAFILGRFAVSCCAADAMPYGVMVQTDHPEQYGNDTWLRMTGTLSTTTYNGNDIMLLQATATEQIEPADDPYVYPNYDF</sequence>
<evidence type="ECO:0000259" key="4">
    <source>
        <dbReference type="Pfam" id="PF21537"/>
    </source>
</evidence>
<feature type="transmembrane region" description="Helical" evidence="2">
    <location>
        <begin position="12"/>
        <end position="34"/>
    </location>
</feature>
<keyword evidence="2" id="KW-0472">Membrane</keyword>
<feature type="region of interest" description="Disordered" evidence="1">
    <location>
        <begin position="159"/>
        <end position="191"/>
    </location>
</feature>